<feature type="compositionally biased region" description="Pro residues" evidence="15">
    <location>
        <begin position="685"/>
        <end position="695"/>
    </location>
</feature>
<dbReference type="Pfam" id="PF22777">
    <property type="entry name" value="VKGC_lumenal_dom"/>
    <property type="match status" value="1"/>
</dbReference>
<feature type="transmembrane region" description="Helical" evidence="16">
    <location>
        <begin position="203"/>
        <end position="218"/>
    </location>
</feature>
<protein>
    <recommendedName>
        <fullName evidence="3">Vitamin K-dependent gamma-carboxylase</fullName>
        <ecNumber evidence="2">4.1.1.90</ecNumber>
    </recommendedName>
    <alternativeName>
        <fullName evidence="11">Gamma-glutamyl carboxylase</fullName>
    </alternativeName>
    <alternativeName>
        <fullName evidence="12">Peptidyl-glutamate 4-carboxylase</fullName>
    </alternativeName>
    <alternativeName>
        <fullName evidence="13">Vitamin K gamma glutamyl carboxylase</fullName>
    </alternativeName>
</protein>
<keyword evidence="7" id="KW-0007">Acetylation</keyword>
<dbReference type="Proteomes" id="UP001333110">
    <property type="component" value="Unassembled WGS sequence"/>
</dbReference>
<evidence type="ECO:0000313" key="18">
    <source>
        <dbReference type="EMBL" id="KAK4808305.1"/>
    </source>
</evidence>
<dbReference type="InterPro" id="IPR053935">
    <property type="entry name" value="VKGC_lumenal_dom"/>
</dbReference>
<evidence type="ECO:0000256" key="13">
    <source>
        <dbReference type="ARBA" id="ARBA00032107"/>
    </source>
</evidence>
<feature type="transmembrane region" description="Helical" evidence="16">
    <location>
        <begin position="158"/>
        <end position="191"/>
    </location>
</feature>
<feature type="region of interest" description="Disordered" evidence="15">
    <location>
        <begin position="1"/>
        <end position="74"/>
    </location>
</feature>
<feature type="transmembrane region" description="Helical" evidence="16">
    <location>
        <begin position="239"/>
        <end position="256"/>
    </location>
</feature>
<dbReference type="GO" id="GO:0019842">
    <property type="term" value="F:vitamin binding"/>
    <property type="evidence" value="ECO:0007669"/>
    <property type="project" value="TreeGrafter"/>
</dbReference>
<dbReference type="SUPFAM" id="SSF51182">
    <property type="entry name" value="RmlC-like cupins"/>
    <property type="match status" value="1"/>
</dbReference>
<gene>
    <name evidence="18" type="ORF">QYF61_020786</name>
</gene>
<evidence type="ECO:0000256" key="14">
    <source>
        <dbReference type="ARBA" id="ARBA00048415"/>
    </source>
</evidence>
<comment type="catalytic activity">
    <reaction evidence="14">
        <text>4-carboxy-L-glutamyl-[protein] + 2,3-epoxyphylloquinone + H2O + H(+) = phylloquinol + L-glutamyl-[protein] + CO2 + O2</text>
        <dbReference type="Rhea" id="RHEA:45140"/>
        <dbReference type="Rhea" id="RHEA-COMP:10208"/>
        <dbReference type="Rhea" id="RHEA-COMP:11094"/>
        <dbReference type="ChEBI" id="CHEBI:15377"/>
        <dbReference type="ChEBI" id="CHEBI:15378"/>
        <dbReference type="ChEBI" id="CHEBI:15379"/>
        <dbReference type="ChEBI" id="CHEBI:15759"/>
        <dbReference type="ChEBI" id="CHEBI:16526"/>
        <dbReference type="ChEBI" id="CHEBI:28433"/>
        <dbReference type="ChEBI" id="CHEBI:29973"/>
        <dbReference type="ChEBI" id="CHEBI:84990"/>
        <dbReference type="EC" id="4.1.1.90"/>
    </reaction>
    <physiologicalReaction direction="right-to-left" evidence="14">
        <dbReference type="Rhea" id="RHEA:45142"/>
    </physiologicalReaction>
</comment>
<evidence type="ECO:0000256" key="7">
    <source>
        <dbReference type="ARBA" id="ARBA00022990"/>
    </source>
</evidence>
<feature type="region of interest" description="Disordered" evidence="15">
    <location>
        <begin position="792"/>
        <end position="814"/>
    </location>
</feature>
<evidence type="ECO:0000256" key="1">
    <source>
        <dbReference type="ARBA" id="ARBA00004477"/>
    </source>
</evidence>
<evidence type="ECO:0000256" key="12">
    <source>
        <dbReference type="ARBA" id="ARBA00030249"/>
    </source>
</evidence>
<proteinExistence type="predicted"/>
<feature type="compositionally biased region" description="Basic residues" evidence="15">
    <location>
        <begin position="1"/>
        <end position="12"/>
    </location>
</feature>
<feature type="domain" description="HTTM-like" evidence="17">
    <location>
        <begin position="98"/>
        <end position="357"/>
    </location>
</feature>
<evidence type="ECO:0000256" key="3">
    <source>
        <dbReference type="ARBA" id="ARBA00017054"/>
    </source>
</evidence>
<keyword evidence="8 16" id="KW-0472">Membrane</keyword>
<dbReference type="AlphaFoldDB" id="A0AAN7MK87"/>
<dbReference type="InterPro" id="IPR011020">
    <property type="entry name" value="HTTM-like"/>
</dbReference>
<dbReference type="GO" id="GO:0008488">
    <property type="term" value="F:gamma-glutamyl carboxylase activity"/>
    <property type="evidence" value="ECO:0007669"/>
    <property type="project" value="UniProtKB-EC"/>
</dbReference>
<dbReference type="PANTHER" id="PTHR12639">
    <property type="entry name" value="VITAMIN K-DEPENDENT GAMMA-CARBOXYLASE"/>
    <property type="match status" value="1"/>
</dbReference>
<reference evidence="18 19" key="1">
    <citation type="journal article" date="2023" name="J. Hered.">
        <title>Chromosome-level genome of the wood stork (Mycteria americana) provides insight into avian chromosome evolution.</title>
        <authorList>
            <person name="Flamio R. Jr."/>
            <person name="Ramstad K.M."/>
        </authorList>
    </citation>
    <scope>NUCLEOTIDE SEQUENCE [LARGE SCALE GENOMIC DNA]</scope>
    <source>
        <strain evidence="18">JAX WOST 10</strain>
    </source>
</reference>
<dbReference type="PANTHER" id="PTHR12639:SF6">
    <property type="entry name" value="VITAMIN K-DEPENDENT GAMMA-CARBOXYLASE"/>
    <property type="match status" value="1"/>
</dbReference>
<feature type="transmembrane region" description="Helical" evidence="16">
    <location>
        <begin position="294"/>
        <end position="314"/>
    </location>
</feature>
<comment type="caution">
    <text evidence="18">The sequence shown here is derived from an EMBL/GenBank/DDBJ whole genome shotgun (WGS) entry which is preliminary data.</text>
</comment>
<evidence type="ECO:0000256" key="11">
    <source>
        <dbReference type="ARBA" id="ARBA00030083"/>
    </source>
</evidence>
<feature type="region of interest" description="Disordered" evidence="15">
    <location>
        <begin position="679"/>
        <end position="701"/>
    </location>
</feature>
<comment type="subcellular location">
    <subcellularLocation>
        <location evidence="1">Endoplasmic reticulum membrane</location>
        <topology evidence="1">Multi-pass membrane protein</topology>
    </subcellularLocation>
</comment>
<evidence type="ECO:0000256" key="10">
    <source>
        <dbReference type="ARBA" id="ARBA00023239"/>
    </source>
</evidence>
<organism evidence="18 19">
    <name type="scientific">Mycteria americana</name>
    <name type="common">Wood stork</name>
    <dbReference type="NCBI Taxonomy" id="33587"/>
    <lineage>
        <taxon>Eukaryota</taxon>
        <taxon>Metazoa</taxon>
        <taxon>Chordata</taxon>
        <taxon>Craniata</taxon>
        <taxon>Vertebrata</taxon>
        <taxon>Euteleostomi</taxon>
        <taxon>Archelosauria</taxon>
        <taxon>Archosauria</taxon>
        <taxon>Dinosauria</taxon>
        <taxon>Saurischia</taxon>
        <taxon>Theropoda</taxon>
        <taxon>Coelurosauria</taxon>
        <taxon>Aves</taxon>
        <taxon>Neognathae</taxon>
        <taxon>Neoaves</taxon>
        <taxon>Aequornithes</taxon>
        <taxon>Ciconiiformes</taxon>
        <taxon>Ciconiidae</taxon>
        <taxon>Mycteria</taxon>
    </lineage>
</organism>
<evidence type="ECO:0000256" key="2">
    <source>
        <dbReference type="ARBA" id="ARBA00012248"/>
    </source>
</evidence>
<evidence type="ECO:0000259" key="17">
    <source>
        <dbReference type="SMART" id="SM00752"/>
    </source>
</evidence>
<keyword evidence="19" id="KW-1185">Reference proteome</keyword>
<dbReference type="Pfam" id="PF05090">
    <property type="entry name" value="HTTM"/>
    <property type="match status" value="1"/>
</dbReference>
<evidence type="ECO:0000256" key="8">
    <source>
        <dbReference type="ARBA" id="ARBA00023136"/>
    </source>
</evidence>
<dbReference type="GO" id="GO:0005789">
    <property type="term" value="C:endoplasmic reticulum membrane"/>
    <property type="evidence" value="ECO:0007669"/>
    <property type="project" value="UniProtKB-SubCell"/>
</dbReference>
<dbReference type="InterPro" id="IPR053934">
    <property type="entry name" value="HTTM_dom"/>
</dbReference>
<keyword evidence="10" id="KW-0456">Lyase</keyword>
<dbReference type="EMBL" id="JAUNZN010000025">
    <property type="protein sequence ID" value="KAK4808305.1"/>
    <property type="molecule type" value="Genomic_DNA"/>
</dbReference>
<evidence type="ECO:0000256" key="16">
    <source>
        <dbReference type="SAM" id="Phobius"/>
    </source>
</evidence>
<evidence type="ECO:0000256" key="9">
    <source>
        <dbReference type="ARBA" id="ARBA00023157"/>
    </source>
</evidence>
<dbReference type="SMART" id="SM00752">
    <property type="entry name" value="HTTM"/>
    <property type="match status" value="1"/>
</dbReference>
<keyword evidence="4 16" id="KW-0812">Transmembrane</keyword>
<evidence type="ECO:0000256" key="4">
    <source>
        <dbReference type="ARBA" id="ARBA00022692"/>
    </source>
</evidence>
<dbReference type="InterPro" id="IPR011051">
    <property type="entry name" value="RmlC_Cupin_sf"/>
</dbReference>
<evidence type="ECO:0000256" key="5">
    <source>
        <dbReference type="ARBA" id="ARBA00022824"/>
    </source>
</evidence>
<dbReference type="EC" id="4.1.1.90" evidence="2"/>
<sequence>RWRRRRRRRRVRTGTGGGGGARCPLTPALCPLIPDPAAGPARRRRRERGEAAAGRDPGPPRPEEPGTGTGSGPGLARRLLGFELRDLARWHRFVRLLHRPADPAALGAFRAAFGLLMALDVPQERGLGHLDRRFLDGLEVCRFPLLPFLRPLPLDWMYLLYAAMFLGALGIMAGCCYRLSCVAFLGPYWYLLLLDKTSWNNHSYLYGLLAFQLALLGADRYGSLDGLFRPQKRNTHVPLWNYALLRAQIFIVYFIAGLKKLDADWVGGYSMGSLARHWLFAPFRLVLSEEMTSLLVVHGGGLVLDLSAGFLLFFDATRPLALVFVTYFHCMNSQLFSIGMFPYTMLATSGLFCHPSWPRRLCARCPPWLRGVLPHTRPPRPSPDCHYGGRGGRGGLRPRQHLAAAFTLLYVLEQFFLPYSHFITQGYNNWTNGLYGYSWDMMVHSRFHQHVKITYRDGLTGEVGYLKPGVFTQSRRWKDHADMLKQYSTCLSRLLPRYNISQPQIYFDVWVSINDRFQQRFGGLVDPRVDLVRAPWSPWSPTPWLLPLLLELSPWRERLQELESRLDGHTEAVFIADFPGLHLENFVSEDLGNTSLRVLRGEVLVELVEQHRNRSLREGEGMQLPAGQYHKVHTVSPEPSCYMYLYVNTTALALERNLTRLQELRERVRNGTGERWGWGGWRGPPVSPPAHPSPVPTEKEPLPPELRPILGEPLAAGAAADPVVSTFLRRQRRLEEQSRRREASLAQRLHRFLRKKFYLFRRSALMTSISLRNLALGRPPLEQLAQEVAFANWRGEEEEAQPEGGGEGQGGPEL</sequence>
<keyword evidence="9" id="KW-1015">Disulfide bond</keyword>
<evidence type="ECO:0000313" key="19">
    <source>
        <dbReference type="Proteomes" id="UP001333110"/>
    </source>
</evidence>
<dbReference type="CDD" id="cd02208">
    <property type="entry name" value="cupin_RmlC-like"/>
    <property type="match status" value="1"/>
</dbReference>
<feature type="non-terminal residue" evidence="18">
    <location>
        <position position="1"/>
    </location>
</feature>
<keyword evidence="5" id="KW-0256">Endoplasmic reticulum</keyword>
<dbReference type="InterPro" id="IPR007782">
    <property type="entry name" value="VKG_COase"/>
</dbReference>
<accession>A0AAN7MK87</accession>
<feature type="compositionally biased region" description="Gly residues" evidence="15">
    <location>
        <begin position="803"/>
        <end position="814"/>
    </location>
</feature>
<evidence type="ECO:0000256" key="6">
    <source>
        <dbReference type="ARBA" id="ARBA00022989"/>
    </source>
</evidence>
<keyword evidence="6 16" id="KW-1133">Transmembrane helix</keyword>
<evidence type="ECO:0000256" key="15">
    <source>
        <dbReference type="SAM" id="MobiDB-lite"/>
    </source>
</evidence>
<name>A0AAN7MK87_MYCAM</name>